<dbReference type="EMBL" id="KZ678417">
    <property type="protein sequence ID" value="PSR90656.1"/>
    <property type="molecule type" value="Genomic_DNA"/>
</dbReference>
<dbReference type="AlphaFoldDB" id="A0A2T3ABT3"/>
<gene>
    <name evidence="2" type="ORF">BD289DRAFT_211203</name>
</gene>
<accession>A0A2T3ABT3</accession>
<reference evidence="2 3" key="1">
    <citation type="journal article" date="2018" name="Mycol. Prog.">
        <title>Coniella lustricola, a new species from submerged detritus.</title>
        <authorList>
            <person name="Raudabaugh D.B."/>
            <person name="Iturriaga T."/>
            <person name="Carver A."/>
            <person name="Mondo S."/>
            <person name="Pangilinan J."/>
            <person name="Lipzen A."/>
            <person name="He G."/>
            <person name="Amirebrahimi M."/>
            <person name="Grigoriev I.V."/>
            <person name="Miller A.N."/>
        </authorList>
    </citation>
    <scope>NUCLEOTIDE SEQUENCE [LARGE SCALE GENOMIC DNA]</scope>
    <source>
        <strain evidence="2 3">B22-T-1</strain>
    </source>
</reference>
<dbReference type="InParanoid" id="A0A2T3ABT3"/>
<protein>
    <submittedName>
        <fullName evidence="2">Uncharacterized protein</fullName>
    </submittedName>
</protein>
<evidence type="ECO:0000256" key="1">
    <source>
        <dbReference type="SAM" id="Phobius"/>
    </source>
</evidence>
<sequence length="51" mass="5894">MVARHFPVFFWLVGEGSRFESVEDRIYFALFGIANPILLPLIFSSFPRTSD</sequence>
<evidence type="ECO:0000313" key="3">
    <source>
        <dbReference type="Proteomes" id="UP000241462"/>
    </source>
</evidence>
<keyword evidence="1" id="KW-0472">Membrane</keyword>
<organism evidence="2 3">
    <name type="scientific">Coniella lustricola</name>
    <dbReference type="NCBI Taxonomy" id="2025994"/>
    <lineage>
        <taxon>Eukaryota</taxon>
        <taxon>Fungi</taxon>
        <taxon>Dikarya</taxon>
        <taxon>Ascomycota</taxon>
        <taxon>Pezizomycotina</taxon>
        <taxon>Sordariomycetes</taxon>
        <taxon>Sordariomycetidae</taxon>
        <taxon>Diaporthales</taxon>
        <taxon>Schizoparmaceae</taxon>
        <taxon>Coniella</taxon>
    </lineage>
</organism>
<keyword evidence="1" id="KW-0812">Transmembrane</keyword>
<keyword evidence="3" id="KW-1185">Reference proteome</keyword>
<feature type="transmembrane region" description="Helical" evidence="1">
    <location>
        <begin position="26"/>
        <end position="46"/>
    </location>
</feature>
<proteinExistence type="predicted"/>
<evidence type="ECO:0000313" key="2">
    <source>
        <dbReference type="EMBL" id="PSR90656.1"/>
    </source>
</evidence>
<keyword evidence="1" id="KW-1133">Transmembrane helix</keyword>
<name>A0A2T3ABT3_9PEZI</name>
<dbReference type="Proteomes" id="UP000241462">
    <property type="component" value="Unassembled WGS sequence"/>
</dbReference>